<evidence type="ECO:0000256" key="9">
    <source>
        <dbReference type="ARBA" id="ARBA00023136"/>
    </source>
</evidence>
<dbReference type="GO" id="GO:0006493">
    <property type="term" value="P:protein O-linked glycosylation"/>
    <property type="evidence" value="ECO:0007669"/>
    <property type="project" value="TreeGrafter"/>
</dbReference>
<comment type="cofactor">
    <cofactor evidence="1 13">
        <name>Mn(2+)</name>
        <dbReference type="ChEBI" id="CHEBI:29035"/>
    </cofactor>
</comment>
<dbReference type="EC" id="2.4.1.-" evidence="13"/>
<keyword evidence="13" id="KW-0328">Glycosyltransferase</keyword>
<sequence>MFSLSRKPTQRFNNARSKHVKQSRKGFKIFLFLTIIGAVVLSYIWRDDMRWSYHSAGAGYGSELNVTKSFTPKYLNDVYELNLLKSEEDERRHKEGFKVHSFNQYVSDKLETNRTLPDSRNTLCRSRNYGDKLPTVSVVICFINEAFSVLIRTVHSVINKTPSHLLAEIILVDDNSQLDELKSLETYIKANFKNVILLRNKERIGLIQSRNRGSRQAKGEVLVFLDSHCEVNIAWVEPLVSRISENRRTVVSPAIDVIKPETMVYDPSLLFTVGFSWTLQFRWEALPFELENNDTAKSFPFRSPVTAGGLFAIDRKYFQELGEYDPELQIWGSDNVEISFKVWQCGGQIEIVPCSRVGHIYRSPRPNAGTNHDYYFRNMARVAQVWMDEYSEVYFTYTQDSRRFDIGDISDRVALRKKLGCKSFKWYLDNIYPEQVLPSDPKFTARNEEINSRRIQSVRRQTIPLSVRIGKIYHPESGYCLANVQIAGKYVVRLESCSQQGIVIWSETNKNDLRSKDFCLEISDKNDASQLSGCSLLSKQKFIWRQQNNTVQLYNPGSGKCLQPILNQDKSMLNLQFCADKPDMNFKMIRS</sequence>
<evidence type="ECO:0000259" key="15">
    <source>
        <dbReference type="Pfam" id="PF00652"/>
    </source>
</evidence>
<dbReference type="EMBL" id="JAZGQO010000021">
    <property type="protein sequence ID" value="KAK6166702.1"/>
    <property type="molecule type" value="Genomic_DNA"/>
</dbReference>
<dbReference type="GO" id="GO:0008593">
    <property type="term" value="P:regulation of Notch signaling pathway"/>
    <property type="evidence" value="ECO:0007669"/>
    <property type="project" value="TreeGrafter"/>
</dbReference>
<comment type="pathway">
    <text evidence="13">Protein modification; protein glycosylation.</text>
</comment>
<keyword evidence="9 13" id="KW-0472">Membrane</keyword>
<dbReference type="AlphaFoldDB" id="A0AAN8FYA8"/>
<evidence type="ECO:0000256" key="1">
    <source>
        <dbReference type="ARBA" id="ARBA00001936"/>
    </source>
</evidence>
<evidence type="ECO:0000256" key="13">
    <source>
        <dbReference type="RuleBase" id="RU361242"/>
    </source>
</evidence>
<dbReference type="PANTHER" id="PTHR11675:SF63">
    <property type="entry name" value="POLYPEPTIDE N-ACETYLGALACTOSAMINYLTRANSFERASE"/>
    <property type="match status" value="1"/>
</dbReference>
<keyword evidence="13" id="KW-0808">Transferase</keyword>
<dbReference type="PANTHER" id="PTHR11675">
    <property type="entry name" value="N-ACETYLGALACTOSAMINYLTRANSFERASE"/>
    <property type="match status" value="1"/>
</dbReference>
<keyword evidence="12 13" id="KW-0464">Manganese</keyword>
<evidence type="ECO:0000256" key="7">
    <source>
        <dbReference type="ARBA" id="ARBA00022989"/>
    </source>
</evidence>
<comment type="similarity">
    <text evidence="3 13">Belongs to the glycosyltransferase 2 family. GalNAc-T subfamily.</text>
</comment>
<evidence type="ECO:0000256" key="4">
    <source>
        <dbReference type="ARBA" id="ARBA00022692"/>
    </source>
</evidence>
<keyword evidence="8 13" id="KW-0333">Golgi apparatus</keyword>
<dbReference type="CDD" id="cd02510">
    <property type="entry name" value="pp-GalNAc-T"/>
    <property type="match status" value="1"/>
</dbReference>
<dbReference type="PROSITE" id="PS50231">
    <property type="entry name" value="RICIN_B_LECTIN"/>
    <property type="match status" value="1"/>
</dbReference>
<keyword evidence="4 13" id="KW-0812">Transmembrane</keyword>
<dbReference type="FunFam" id="3.90.550.10:FF:000053">
    <property type="entry name" value="Polypeptide N-acetylgalactosaminyltransferase"/>
    <property type="match status" value="1"/>
</dbReference>
<keyword evidence="5 13" id="KW-0430">Lectin</keyword>
<dbReference type="InterPro" id="IPR029044">
    <property type="entry name" value="Nucleotide-diphossugar_trans"/>
</dbReference>
<dbReference type="Proteomes" id="UP001347796">
    <property type="component" value="Unassembled WGS sequence"/>
</dbReference>
<name>A0AAN8FYA8_PATCE</name>
<dbReference type="GO" id="GO:0000139">
    <property type="term" value="C:Golgi membrane"/>
    <property type="evidence" value="ECO:0007669"/>
    <property type="project" value="UniProtKB-SubCell"/>
</dbReference>
<feature type="domain" description="Ricin B lectin" evidence="15">
    <location>
        <begin position="469"/>
        <end position="576"/>
    </location>
</feature>
<dbReference type="Gene3D" id="3.90.550.10">
    <property type="entry name" value="Spore Coat Polysaccharide Biosynthesis Protein SpsA, Chain A"/>
    <property type="match status" value="1"/>
</dbReference>
<organism evidence="16 17">
    <name type="scientific">Patella caerulea</name>
    <name type="common">Rayed Mediterranean limpet</name>
    <dbReference type="NCBI Taxonomy" id="87958"/>
    <lineage>
        <taxon>Eukaryota</taxon>
        <taxon>Metazoa</taxon>
        <taxon>Spiralia</taxon>
        <taxon>Lophotrochozoa</taxon>
        <taxon>Mollusca</taxon>
        <taxon>Gastropoda</taxon>
        <taxon>Patellogastropoda</taxon>
        <taxon>Patelloidea</taxon>
        <taxon>Patellidae</taxon>
        <taxon>Patella</taxon>
    </lineage>
</organism>
<dbReference type="InterPro" id="IPR045885">
    <property type="entry name" value="GalNAc-T"/>
</dbReference>
<gene>
    <name evidence="16" type="ORF">SNE40_023336</name>
</gene>
<accession>A0AAN8FYA8</accession>
<keyword evidence="11" id="KW-0325">Glycoprotein</keyword>
<evidence type="ECO:0000256" key="6">
    <source>
        <dbReference type="ARBA" id="ARBA00022968"/>
    </source>
</evidence>
<dbReference type="SUPFAM" id="SSF50370">
    <property type="entry name" value="Ricin B-like lectins"/>
    <property type="match status" value="1"/>
</dbReference>
<keyword evidence="6" id="KW-0735">Signal-anchor</keyword>
<feature type="domain" description="Glycosyltransferase 2-like" evidence="14">
    <location>
        <begin position="137"/>
        <end position="318"/>
    </location>
</feature>
<evidence type="ECO:0000313" key="17">
    <source>
        <dbReference type="Proteomes" id="UP001347796"/>
    </source>
</evidence>
<dbReference type="Gene3D" id="2.80.10.50">
    <property type="match status" value="1"/>
</dbReference>
<keyword evidence="7 13" id="KW-1133">Transmembrane helix</keyword>
<keyword evidence="17" id="KW-1185">Reference proteome</keyword>
<dbReference type="Pfam" id="PF00652">
    <property type="entry name" value="Ricin_B_lectin"/>
    <property type="match status" value="1"/>
</dbReference>
<evidence type="ECO:0000256" key="3">
    <source>
        <dbReference type="ARBA" id="ARBA00005680"/>
    </source>
</evidence>
<feature type="transmembrane region" description="Helical" evidence="13">
    <location>
        <begin position="26"/>
        <end position="45"/>
    </location>
</feature>
<evidence type="ECO:0000256" key="12">
    <source>
        <dbReference type="ARBA" id="ARBA00023211"/>
    </source>
</evidence>
<evidence type="ECO:0000256" key="2">
    <source>
        <dbReference type="ARBA" id="ARBA00004323"/>
    </source>
</evidence>
<dbReference type="GO" id="GO:0005112">
    <property type="term" value="F:Notch binding"/>
    <property type="evidence" value="ECO:0007669"/>
    <property type="project" value="TreeGrafter"/>
</dbReference>
<proteinExistence type="inferred from homology"/>
<comment type="caution">
    <text evidence="16">The sequence shown here is derived from an EMBL/GenBank/DDBJ whole genome shotgun (WGS) entry which is preliminary data.</text>
</comment>
<evidence type="ECO:0000313" key="16">
    <source>
        <dbReference type="EMBL" id="KAK6166702.1"/>
    </source>
</evidence>
<reference evidence="16 17" key="1">
    <citation type="submission" date="2024-01" db="EMBL/GenBank/DDBJ databases">
        <title>The genome of the rayed Mediterranean limpet Patella caerulea (Linnaeus, 1758).</title>
        <authorList>
            <person name="Anh-Thu Weber A."/>
            <person name="Halstead-Nussloch G."/>
        </authorList>
    </citation>
    <scope>NUCLEOTIDE SEQUENCE [LARGE SCALE GENOMIC DNA]</scope>
    <source>
        <strain evidence="16">AATW-2023a</strain>
        <tissue evidence="16">Whole specimen</tissue>
    </source>
</reference>
<evidence type="ECO:0000259" key="14">
    <source>
        <dbReference type="Pfam" id="PF00535"/>
    </source>
</evidence>
<evidence type="ECO:0000256" key="8">
    <source>
        <dbReference type="ARBA" id="ARBA00023034"/>
    </source>
</evidence>
<keyword evidence="10 13" id="KW-1015">Disulfide bond</keyword>
<dbReference type="SUPFAM" id="SSF53448">
    <property type="entry name" value="Nucleotide-diphospho-sugar transferases"/>
    <property type="match status" value="1"/>
</dbReference>
<evidence type="ECO:0000256" key="5">
    <source>
        <dbReference type="ARBA" id="ARBA00022734"/>
    </source>
</evidence>
<protein>
    <recommendedName>
        <fullName evidence="13">Polypeptide N-acetylgalactosaminyltransferase</fullName>
        <ecNumber evidence="13">2.4.1.-</ecNumber>
    </recommendedName>
    <alternativeName>
        <fullName evidence="13">Protein-UDP acetylgalactosaminyltransferase</fullName>
    </alternativeName>
</protein>
<dbReference type="InterPro" id="IPR001173">
    <property type="entry name" value="Glyco_trans_2-like"/>
</dbReference>
<evidence type="ECO:0000256" key="10">
    <source>
        <dbReference type="ARBA" id="ARBA00023157"/>
    </source>
</evidence>
<comment type="subcellular location">
    <subcellularLocation>
        <location evidence="2 13">Golgi apparatus membrane</location>
        <topology evidence="2 13">Single-pass type II membrane protein</topology>
    </subcellularLocation>
</comment>
<dbReference type="GO" id="GO:0030246">
    <property type="term" value="F:carbohydrate binding"/>
    <property type="evidence" value="ECO:0007669"/>
    <property type="project" value="UniProtKB-KW"/>
</dbReference>
<dbReference type="InterPro" id="IPR035992">
    <property type="entry name" value="Ricin_B-like_lectins"/>
</dbReference>
<dbReference type="GO" id="GO:0004653">
    <property type="term" value="F:polypeptide N-acetylgalactosaminyltransferase activity"/>
    <property type="evidence" value="ECO:0007669"/>
    <property type="project" value="TreeGrafter"/>
</dbReference>
<dbReference type="InterPro" id="IPR000772">
    <property type="entry name" value="Ricin_B_lectin"/>
</dbReference>
<dbReference type="Pfam" id="PF00535">
    <property type="entry name" value="Glycos_transf_2"/>
    <property type="match status" value="1"/>
</dbReference>
<evidence type="ECO:0000256" key="11">
    <source>
        <dbReference type="ARBA" id="ARBA00023180"/>
    </source>
</evidence>